<proteinExistence type="predicted"/>
<keyword evidence="3" id="KW-1185">Reference proteome</keyword>
<dbReference type="EMBL" id="JAAMPC010000004">
    <property type="protein sequence ID" value="KAG2314286.1"/>
    <property type="molecule type" value="Genomic_DNA"/>
</dbReference>
<gene>
    <name evidence="2" type="ORF">Bca52824_017408</name>
</gene>
<feature type="region of interest" description="Disordered" evidence="1">
    <location>
        <begin position="63"/>
        <end position="123"/>
    </location>
</feature>
<reference evidence="2 3" key="1">
    <citation type="submission" date="2020-02" db="EMBL/GenBank/DDBJ databases">
        <authorList>
            <person name="Ma Q."/>
            <person name="Huang Y."/>
            <person name="Song X."/>
            <person name="Pei D."/>
        </authorList>
    </citation>
    <scope>NUCLEOTIDE SEQUENCE [LARGE SCALE GENOMIC DNA]</scope>
    <source>
        <strain evidence="2">Sxm20200214</strain>
        <tissue evidence="2">Leaf</tissue>
    </source>
</reference>
<name>A0A8X7VN24_BRACI</name>
<sequence length="289" mass="32714">MESSPWVTCMCPRSMNEVHPVWEHQDEDPEIDNLLEFLRQEKSLSTITWQALPEYPLTPIKCNKRRRVASQRKSEKSKKLASREQENVGDGGENSGDIAENKDQVESDDDEGKYFIQRRQTPERLFSMERPDVGTLQNLTSRIAALEQMDPFVHLVKRVIRLEENARIPNLSLEPTNKEASTEGENMVETKKKVTDVREPEIGEDCDTRKSQRLSKEEEEDIVNESAKTLALMGSKTLKVGTGDNQLKSLDNAKVQPLTGNEDEPHKASSNIITPIDKAKVKALNAFVA</sequence>
<accession>A0A8X7VN24</accession>
<comment type="caution">
    <text evidence="2">The sequence shown here is derived from an EMBL/GenBank/DDBJ whole genome shotgun (WGS) entry which is preliminary data.</text>
</comment>
<dbReference type="Proteomes" id="UP000886595">
    <property type="component" value="Unassembled WGS sequence"/>
</dbReference>
<feature type="compositionally biased region" description="Basic and acidic residues" evidence="1">
    <location>
        <begin position="72"/>
        <end position="86"/>
    </location>
</feature>
<evidence type="ECO:0000313" key="3">
    <source>
        <dbReference type="Proteomes" id="UP000886595"/>
    </source>
</evidence>
<protein>
    <submittedName>
        <fullName evidence="2">Uncharacterized protein</fullName>
    </submittedName>
</protein>
<evidence type="ECO:0000256" key="1">
    <source>
        <dbReference type="SAM" id="MobiDB-lite"/>
    </source>
</evidence>
<evidence type="ECO:0000313" key="2">
    <source>
        <dbReference type="EMBL" id="KAG2314286.1"/>
    </source>
</evidence>
<dbReference type="AlphaFoldDB" id="A0A8X7VN24"/>
<organism evidence="2 3">
    <name type="scientific">Brassica carinata</name>
    <name type="common">Ethiopian mustard</name>
    <name type="synonym">Abyssinian cabbage</name>
    <dbReference type="NCBI Taxonomy" id="52824"/>
    <lineage>
        <taxon>Eukaryota</taxon>
        <taxon>Viridiplantae</taxon>
        <taxon>Streptophyta</taxon>
        <taxon>Embryophyta</taxon>
        <taxon>Tracheophyta</taxon>
        <taxon>Spermatophyta</taxon>
        <taxon>Magnoliopsida</taxon>
        <taxon>eudicotyledons</taxon>
        <taxon>Gunneridae</taxon>
        <taxon>Pentapetalae</taxon>
        <taxon>rosids</taxon>
        <taxon>malvids</taxon>
        <taxon>Brassicales</taxon>
        <taxon>Brassicaceae</taxon>
        <taxon>Brassiceae</taxon>
        <taxon>Brassica</taxon>
    </lineage>
</organism>